<protein>
    <submittedName>
        <fullName evidence="1">Membrane protein</fullName>
    </submittedName>
</protein>
<comment type="caution">
    <text evidence="1">The sequence shown here is derived from an EMBL/GenBank/DDBJ whole genome shotgun (WGS) entry which is preliminary data.</text>
</comment>
<proteinExistence type="predicted"/>
<gene>
    <name evidence="1" type="ORF">SIN_1760</name>
</gene>
<reference evidence="1" key="1">
    <citation type="submission" date="2010-09" db="EMBL/GenBank/DDBJ databases">
        <authorList>
            <person name="Daugherty S.C."/>
            <person name="Kilian M."/>
            <person name="Tettelin H."/>
        </authorList>
    </citation>
    <scope>NUCLEOTIDE SEQUENCE [LARGE SCALE GENOMIC DNA]</scope>
    <source>
        <strain evidence="1">SK1302</strain>
    </source>
</reference>
<organism evidence="1">
    <name type="scientific">Streptococcus infantis SK1302</name>
    <dbReference type="NCBI Taxonomy" id="871237"/>
    <lineage>
        <taxon>Bacteria</taxon>
        <taxon>Bacillati</taxon>
        <taxon>Bacillota</taxon>
        <taxon>Bacilli</taxon>
        <taxon>Lactobacillales</taxon>
        <taxon>Streptococcaceae</taxon>
        <taxon>Streptococcus</taxon>
    </lineage>
</organism>
<name>A0ABP2J1N5_9STRE</name>
<accession>A0ABP2J1N5</accession>
<evidence type="ECO:0000313" key="1">
    <source>
        <dbReference type="EMBL" id="EFO53531.1"/>
    </source>
</evidence>
<dbReference type="EMBL" id="AEDY01000118">
    <property type="protein sequence ID" value="EFO53531.1"/>
    <property type="molecule type" value="Genomic_DNA"/>
</dbReference>
<sequence length="42" mass="4867">MLPVILSGLLFYLLNPLVDLMEKYKINRVLAISIILSLLLYF</sequence>